<keyword evidence="4 9" id="KW-0297">G-protein coupled receptor</keyword>
<evidence type="ECO:0000256" key="6">
    <source>
        <dbReference type="ARBA" id="ARBA00023170"/>
    </source>
</evidence>
<feature type="compositionally biased region" description="Polar residues" evidence="10">
    <location>
        <begin position="416"/>
        <end position="448"/>
    </location>
</feature>
<evidence type="ECO:0000313" key="14">
    <source>
        <dbReference type="Proteomes" id="UP001148018"/>
    </source>
</evidence>
<dbReference type="PRINTS" id="PR00237">
    <property type="entry name" value="GPCRRHODOPSN"/>
</dbReference>
<feature type="transmembrane region" description="Helical" evidence="11">
    <location>
        <begin position="151"/>
        <end position="172"/>
    </location>
</feature>
<dbReference type="Proteomes" id="UP001148018">
    <property type="component" value="Unassembled WGS sequence"/>
</dbReference>
<feature type="domain" description="G-protein coupled receptors family 1 profile" evidence="12">
    <location>
        <begin position="51"/>
        <end position="371"/>
    </location>
</feature>
<dbReference type="GO" id="GO:0006954">
    <property type="term" value="P:inflammatory response"/>
    <property type="evidence" value="ECO:0007669"/>
    <property type="project" value="TreeGrafter"/>
</dbReference>
<evidence type="ECO:0000259" key="12">
    <source>
        <dbReference type="PROSITE" id="PS50262"/>
    </source>
</evidence>
<evidence type="ECO:0000256" key="7">
    <source>
        <dbReference type="ARBA" id="ARBA00023224"/>
    </source>
</evidence>
<feature type="transmembrane region" description="Helical" evidence="11">
    <location>
        <begin position="71"/>
        <end position="91"/>
    </location>
</feature>
<dbReference type="GO" id="GO:0004875">
    <property type="term" value="F:complement receptor activity"/>
    <property type="evidence" value="ECO:0007669"/>
    <property type="project" value="TreeGrafter"/>
</dbReference>
<comment type="subcellular location">
    <subcellularLocation>
        <location evidence="1">Membrane</location>
        <topology evidence="1">Multi-pass membrane protein</topology>
    </subcellularLocation>
</comment>
<feature type="transmembrane region" description="Helical" evidence="11">
    <location>
        <begin position="215"/>
        <end position="237"/>
    </location>
</feature>
<dbReference type="Gene3D" id="1.20.1070.10">
    <property type="entry name" value="Rhodopsin 7-helix transmembrane proteins"/>
    <property type="match status" value="2"/>
</dbReference>
<evidence type="ECO:0000256" key="11">
    <source>
        <dbReference type="SAM" id="Phobius"/>
    </source>
</evidence>
<evidence type="ECO:0000256" key="5">
    <source>
        <dbReference type="ARBA" id="ARBA00023136"/>
    </source>
</evidence>
<dbReference type="GO" id="GO:0004930">
    <property type="term" value="F:G protein-coupled receptor activity"/>
    <property type="evidence" value="ECO:0007669"/>
    <property type="project" value="UniProtKB-KW"/>
</dbReference>
<keyword evidence="2 9" id="KW-0812">Transmembrane</keyword>
<dbReference type="GO" id="GO:0007204">
    <property type="term" value="P:positive regulation of cytosolic calcium ion concentration"/>
    <property type="evidence" value="ECO:0007669"/>
    <property type="project" value="TreeGrafter"/>
</dbReference>
<dbReference type="EMBL" id="JANIIK010000034">
    <property type="protein sequence ID" value="KAJ3614418.1"/>
    <property type="molecule type" value="Genomic_DNA"/>
</dbReference>
<feature type="transmembrane region" description="Helical" evidence="11">
    <location>
        <begin position="35"/>
        <end position="59"/>
    </location>
</feature>
<feature type="region of interest" description="Disordered" evidence="10">
    <location>
        <begin position="404"/>
        <end position="448"/>
    </location>
</feature>
<feature type="compositionally biased region" description="Basic residues" evidence="10">
    <location>
        <begin position="404"/>
        <end position="413"/>
    </location>
</feature>
<dbReference type="AlphaFoldDB" id="A0A9Q0EZ91"/>
<dbReference type="PANTHER" id="PTHR24225">
    <property type="entry name" value="CHEMOTACTIC RECEPTOR"/>
    <property type="match status" value="1"/>
</dbReference>
<organism evidence="13 14">
    <name type="scientific">Muraenolepis orangiensis</name>
    <name type="common">Patagonian moray cod</name>
    <dbReference type="NCBI Taxonomy" id="630683"/>
    <lineage>
        <taxon>Eukaryota</taxon>
        <taxon>Metazoa</taxon>
        <taxon>Chordata</taxon>
        <taxon>Craniata</taxon>
        <taxon>Vertebrata</taxon>
        <taxon>Euteleostomi</taxon>
        <taxon>Actinopterygii</taxon>
        <taxon>Neopterygii</taxon>
        <taxon>Teleostei</taxon>
        <taxon>Neoteleostei</taxon>
        <taxon>Acanthomorphata</taxon>
        <taxon>Zeiogadaria</taxon>
        <taxon>Gadariae</taxon>
        <taxon>Gadiformes</taxon>
        <taxon>Muraenolepidoidei</taxon>
        <taxon>Muraenolepididae</taxon>
        <taxon>Muraenolepis</taxon>
    </lineage>
</organism>
<sequence length="448" mass="49271">MSNTTSARARGSQLFCPLLESMREHSLNNNTEANRAVVCVLGLVSCFGILENALVLWVVGFRLRRRTVASVWVLNLALSDFLATLTLPLFTHYLHSSHSWELGGVLCSAKASVFFLNMFVSAFLLAAISLDRCLLVVKPVWSQNHRTVASAWKVCALGWLWAALNTFPYFLFRSVIEKRDGRKLCYHHFASYTSSPSTLERDCEVRQAATAVSKALLAFLVPLVVIAGSYILFGLSLRKRHRKRKQSINLLPGGQLETRVTAKSPQTTADISYSTQQCTSQPSTPTVPLTPTSFFPGATSNQSKNSLLSQSFTKMATSVIAAFALCWAPYHIFCLIEVAAHYTQRLAVVEVGLPIATTFAFLNPVLNPILYAFSCPNFCVRIRQSLGALFEGLVEEGGGRALGHSRKMHLRRSSSRDVNSLPGSPNPSGKMSPCSLTPSTLRSCPNFQ</sequence>
<proteinExistence type="inferred from homology"/>
<dbReference type="Pfam" id="PF00001">
    <property type="entry name" value="7tm_1"/>
    <property type="match status" value="1"/>
</dbReference>
<dbReference type="GO" id="GO:0007200">
    <property type="term" value="P:phospholipase C-activating G protein-coupled receptor signaling pathway"/>
    <property type="evidence" value="ECO:0007669"/>
    <property type="project" value="TreeGrafter"/>
</dbReference>
<feature type="transmembrane region" description="Helical" evidence="11">
    <location>
        <begin position="111"/>
        <end position="130"/>
    </location>
</feature>
<evidence type="ECO:0000313" key="13">
    <source>
        <dbReference type="EMBL" id="KAJ3614418.1"/>
    </source>
</evidence>
<evidence type="ECO:0000256" key="9">
    <source>
        <dbReference type="RuleBase" id="RU000688"/>
    </source>
</evidence>
<name>A0A9Q0EZ91_9TELE</name>
<keyword evidence="3 11" id="KW-1133">Transmembrane helix</keyword>
<keyword evidence="7 9" id="KW-0807">Transducer</keyword>
<keyword evidence="14" id="KW-1185">Reference proteome</keyword>
<dbReference type="InterPro" id="IPR017452">
    <property type="entry name" value="GPCR_Rhodpsn_7TM"/>
</dbReference>
<evidence type="ECO:0000256" key="10">
    <source>
        <dbReference type="SAM" id="MobiDB-lite"/>
    </source>
</evidence>
<dbReference type="PRINTS" id="PR00526">
    <property type="entry name" value="FMETLEUPHER"/>
</dbReference>
<comment type="similarity">
    <text evidence="8">Belongs to the chemokine-like receptor (CMKLR) family.</text>
</comment>
<reference evidence="13" key="1">
    <citation type="submission" date="2022-07" db="EMBL/GenBank/DDBJ databases">
        <title>Chromosome-level genome of Muraenolepis orangiensis.</title>
        <authorList>
            <person name="Kim J."/>
        </authorList>
    </citation>
    <scope>NUCLEOTIDE SEQUENCE</scope>
    <source>
        <strain evidence="13">KU_S4_2022</strain>
        <tissue evidence="13">Muscle</tissue>
    </source>
</reference>
<keyword evidence="5 11" id="KW-0472">Membrane</keyword>
<evidence type="ECO:0000256" key="1">
    <source>
        <dbReference type="ARBA" id="ARBA00004141"/>
    </source>
</evidence>
<dbReference type="PROSITE" id="PS00237">
    <property type="entry name" value="G_PROTEIN_RECEP_F1_1"/>
    <property type="match status" value="1"/>
</dbReference>
<comment type="similarity">
    <text evidence="9">Belongs to the G-protein coupled receptor 1 family.</text>
</comment>
<dbReference type="GO" id="GO:0005886">
    <property type="term" value="C:plasma membrane"/>
    <property type="evidence" value="ECO:0007669"/>
    <property type="project" value="TreeGrafter"/>
</dbReference>
<dbReference type="PROSITE" id="PS50262">
    <property type="entry name" value="G_PROTEIN_RECEP_F1_2"/>
    <property type="match status" value="1"/>
</dbReference>
<comment type="caution">
    <text evidence="13">The sequence shown here is derived from an EMBL/GenBank/DDBJ whole genome shotgun (WGS) entry which is preliminary data.</text>
</comment>
<dbReference type="InterPro" id="IPR000276">
    <property type="entry name" value="GPCR_Rhodpsn"/>
</dbReference>
<dbReference type="OrthoDB" id="10008828at2759"/>
<protein>
    <recommendedName>
        <fullName evidence="12">G-protein coupled receptors family 1 profile domain-containing protein</fullName>
    </recommendedName>
</protein>
<gene>
    <name evidence="13" type="ORF">NHX12_017992</name>
</gene>
<feature type="transmembrane region" description="Helical" evidence="11">
    <location>
        <begin position="312"/>
        <end position="333"/>
    </location>
</feature>
<dbReference type="InterPro" id="IPR000826">
    <property type="entry name" value="Formyl_rcpt-rel"/>
</dbReference>
<evidence type="ECO:0000256" key="3">
    <source>
        <dbReference type="ARBA" id="ARBA00022989"/>
    </source>
</evidence>
<dbReference type="SUPFAM" id="SSF81321">
    <property type="entry name" value="Family A G protein-coupled receptor-like"/>
    <property type="match status" value="1"/>
</dbReference>
<evidence type="ECO:0000256" key="2">
    <source>
        <dbReference type="ARBA" id="ARBA00022692"/>
    </source>
</evidence>
<evidence type="ECO:0000256" key="8">
    <source>
        <dbReference type="ARBA" id="ARBA00025736"/>
    </source>
</evidence>
<keyword evidence="6 9" id="KW-0675">Receptor</keyword>
<feature type="transmembrane region" description="Helical" evidence="11">
    <location>
        <begin position="353"/>
        <end position="373"/>
    </location>
</feature>
<dbReference type="PANTHER" id="PTHR24225:SF50">
    <property type="entry name" value="PROSTAGLANDIN D2 RECEPTOR 2-LIKE"/>
    <property type="match status" value="1"/>
</dbReference>
<evidence type="ECO:0000256" key="4">
    <source>
        <dbReference type="ARBA" id="ARBA00023040"/>
    </source>
</evidence>
<accession>A0A9Q0EZ91</accession>